<dbReference type="AlphaFoldDB" id="A0A4S2K1P6"/>
<accession>A0A4S2K1P6</accession>
<evidence type="ECO:0000313" key="3">
    <source>
        <dbReference type="Proteomes" id="UP000308267"/>
    </source>
</evidence>
<keyword evidence="3" id="KW-1185">Reference proteome</keyword>
<sequence>MESKLLRGDQSIVEHTRMQEATLAQQRSQMAEQQRREREIVARMEEAEDSMANLQEGFSSLKQEVEVNTRRLRKLYEKLQVSEYLSTHLSGSNLREIEWSFSVGHEAFSIISVISMVKINVRLNGF</sequence>
<keyword evidence="1" id="KW-0175">Coiled coil</keyword>
<protein>
    <submittedName>
        <fullName evidence="2">Uncharacterized protein</fullName>
    </submittedName>
</protein>
<feature type="coiled-coil region" evidence="1">
    <location>
        <begin position="30"/>
        <end position="64"/>
    </location>
</feature>
<gene>
    <name evidence="2" type="ORF">CRM22_011235</name>
</gene>
<reference evidence="2 3" key="1">
    <citation type="journal article" date="2019" name="BMC Genomics">
        <title>New insights from Opisthorchis felineus genome: update on genomics of the epidemiologically important liver flukes.</title>
        <authorList>
            <person name="Ershov N.I."/>
            <person name="Mordvinov V.A."/>
            <person name="Prokhortchouk E.B."/>
            <person name="Pakharukova M.Y."/>
            <person name="Gunbin K.V."/>
            <person name="Ustyantsev K."/>
            <person name="Genaev M.A."/>
            <person name="Blinov A.G."/>
            <person name="Mazur A."/>
            <person name="Boulygina E."/>
            <person name="Tsygankova S."/>
            <person name="Khrameeva E."/>
            <person name="Chekanov N."/>
            <person name="Fan G."/>
            <person name="Xiao A."/>
            <person name="Zhang H."/>
            <person name="Xu X."/>
            <person name="Yang H."/>
            <person name="Solovyev V."/>
            <person name="Lee S.M."/>
            <person name="Liu X."/>
            <person name="Afonnikov D.A."/>
            <person name="Skryabin K.G."/>
        </authorList>
    </citation>
    <scope>NUCLEOTIDE SEQUENCE [LARGE SCALE GENOMIC DNA]</scope>
    <source>
        <strain evidence="2">AK-0245</strain>
        <tissue evidence="2">Whole organism</tissue>
    </source>
</reference>
<name>A0A4S2K1P6_OPIFE</name>
<dbReference type="EMBL" id="SJOL01012634">
    <property type="protein sequence ID" value="TGZ41047.1"/>
    <property type="molecule type" value="Genomic_DNA"/>
</dbReference>
<dbReference type="OrthoDB" id="3176171at2759"/>
<evidence type="ECO:0000256" key="1">
    <source>
        <dbReference type="SAM" id="Coils"/>
    </source>
</evidence>
<comment type="caution">
    <text evidence="2">The sequence shown here is derived from an EMBL/GenBank/DDBJ whole genome shotgun (WGS) entry which is preliminary data.</text>
</comment>
<evidence type="ECO:0000313" key="2">
    <source>
        <dbReference type="EMBL" id="TGZ41047.1"/>
    </source>
</evidence>
<proteinExistence type="predicted"/>
<dbReference type="STRING" id="147828.A0A4S2K1P6"/>
<organism evidence="2 3">
    <name type="scientific">Opisthorchis felineus</name>
    <dbReference type="NCBI Taxonomy" id="147828"/>
    <lineage>
        <taxon>Eukaryota</taxon>
        <taxon>Metazoa</taxon>
        <taxon>Spiralia</taxon>
        <taxon>Lophotrochozoa</taxon>
        <taxon>Platyhelminthes</taxon>
        <taxon>Trematoda</taxon>
        <taxon>Digenea</taxon>
        <taxon>Opisthorchiida</taxon>
        <taxon>Opisthorchiata</taxon>
        <taxon>Opisthorchiidae</taxon>
        <taxon>Opisthorchis</taxon>
    </lineage>
</organism>
<dbReference type="Proteomes" id="UP000308267">
    <property type="component" value="Unassembled WGS sequence"/>
</dbReference>